<organism evidence="2 3">
    <name type="scientific">Trifolium medium</name>
    <dbReference type="NCBI Taxonomy" id="97028"/>
    <lineage>
        <taxon>Eukaryota</taxon>
        <taxon>Viridiplantae</taxon>
        <taxon>Streptophyta</taxon>
        <taxon>Embryophyta</taxon>
        <taxon>Tracheophyta</taxon>
        <taxon>Spermatophyta</taxon>
        <taxon>Magnoliopsida</taxon>
        <taxon>eudicotyledons</taxon>
        <taxon>Gunneridae</taxon>
        <taxon>Pentapetalae</taxon>
        <taxon>rosids</taxon>
        <taxon>fabids</taxon>
        <taxon>Fabales</taxon>
        <taxon>Fabaceae</taxon>
        <taxon>Papilionoideae</taxon>
        <taxon>50 kb inversion clade</taxon>
        <taxon>NPAAA clade</taxon>
        <taxon>Hologalegina</taxon>
        <taxon>IRL clade</taxon>
        <taxon>Trifolieae</taxon>
        <taxon>Trifolium</taxon>
    </lineage>
</organism>
<evidence type="ECO:0000256" key="1">
    <source>
        <dbReference type="SAM" id="MobiDB-lite"/>
    </source>
</evidence>
<feature type="non-terminal residue" evidence="2">
    <location>
        <position position="1"/>
    </location>
</feature>
<dbReference type="Proteomes" id="UP000265520">
    <property type="component" value="Unassembled WGS sequence"/>
</dbReference>
<accession>A0A392QSY3</accession>
<protein>
    <submittedName>
        <fullName evidence="2">Uncharacterized protein</fullName>
    </submittedName>
</protein>
<dbReference type="AlphaFoldDB" id="A0A392QSY3"/>
<keyword evidence="3" id="KW-1185">Reference proteome</keyword>
<evidence type="ECO:0000313" key="2">
    <source>
        <dbReference type="EMBL" id="MCI27097.1"/>
    </source>
</evidence>
<feature type="region of interest" description="Disordered" evidence="1">
    <location>
        <begin position="126"/>
        <end position="163"/>
    </location>
</feature>
<reference evidence="2 3" key="1">
    <citation type="journal article" date="2018" name="Front. Plant Sci.">
        <title>Red Clover (Trifolium pratense) and Zigzag Clover (T. medium) - A Picture of Genomic Similarities and Differences.</title>
        <authorList>
            <person name="Dluhosova J."/>
            <person name="Istvanek J."/>
            <person name="Nedelnik J."/>
            <person name="Repkova J."/>
        </authorList>
    </citation>
    <scope>NUCLEOTIDE SEQUENCE [LARGE SCALE GENOMIC DNA]</scope>
    <source>
        <strain evidence="3">cv. 10/8</strain>
        <tissue evidence="2">Leaf</tissue>
    </source>
</reference>
<feature type="non-terminal residue" evidence="2">
    <location>
        <position position="175"/>
    </location>
</feature>
<name>A0A392QSY3_9FABA</name>
<proteinExistence type="predicted"/>
<dbReference type="EMBL" id="LXQA010157355">
    <property type="protein sequence ID" value="MCI27097.1"/>
    <property type="molecule type" value="Genomic_DNA"/>
</dbReference>
<sequence length="175" mass="19820">FNNDPDLEFLNEQIHNDLIGLAAMENHYFVFPSDIDRRVRELKAKYGEALDSFGSILRAKVDDGRGMEAVRNMVAACDRKFLTMYPHEEMERQRVAEAEARRPVEEEAHRVTLDGSEDMLVEQGSADNRLKSQVVSPIPPPTSDSPTPIRERGSTSLEPLVERIDRQDAKIDALV</sequence>
<comment type="caution">
    <text evidence="2">The sequence shown here is derived from an EMBL/GenBank/DDBJ whole genome shotgun (WGS) entry which is preliminary data.</text>
</comment>
<evidence type="ECO:0000313" key="3">
    <source>
        <dbReference type="Proteomes" id="UP000265520"/>
    </source>
</evidence>